<keyword evidence="2" id="KW-1185">Reference proteome</keyword>
<protein>
    <submittedName>
        <fullName evidence="1">Uncharacterized protein</fullName>
    </submittedName>
</protein>
<name>A0ACC4C786_POPAL</name>
<organism evidence="1 2">
    <name type="scientific">Populus alba</name>
    <name type="common">White poplar</name>
    <dbReference type="NCBI Taxonomy" id="43335"/>
    <lineage>
        <taxon>Eukaryota</taxon>
        <taxon>Viridiplantae</taxon>
        <taxon>Streptophyta</taxon>
        <taxon>Embryophyta</taxon>
        <taxon>Tracheophyta</taxon>
        <taxon>Spermatophyta</taxon>
        <taxon>Magnoliopsida</taxon>
        <taxon>eudicotyledons</taxon>
        <taxon>Gunneridae</taxon>
        <taxon>Pentapetalae</taxon>
        <taxon>rosids</taxon>
        <taxon>fabids</taxon>
        <taxon>Malpighiales</taxon>
        <taxon>Salicaceae</taxon>
        <taxon>Saliceae</taxon>
        <taxon>Populus</taxon>
    </lineage>
</organism>
<evidence type="ECO:0000313" key="1">
    <source>
        <dbReference type="EMBL" id="KAL3591053.1"/>
    </source>
</evidence>
<dbReference type="EMBL" id="RCHU02000005">
    <property type="protein sequence ID" value="KAL3591053.1"/>
    <property type="molecule type" value="Genomic_DNA"/>
</dbReference>
<dbReference type="Proteomes" id="UP000309997">
    <property type="component" value="Unassembled WGS sequence"/>
</dbReference>
<comment type="caution">
    <text evidence="1">The sequence shown here is derived from an EMBL/GenBank/DDBJ whole genome shotgun (WGS) entry which is preliminary data.</text>
</comment>
<sequence>MFILPAVSCSTTTELWGKSNNFPDKQLPTAFQIEFRSIQLQAKSWNLIINLYQNSFIRCITQNQLISSQINAYFDTFTINVLGDIMEMYTYHRKYVILVGTYIDLLEVVMAFNLVQ</sequence>
<reference evidence="1 2" key="1">
    <citation type="journal article" date="2024" name="Plant Biotechnol. J.">
        <title>Genome and CRISPR/Cas9 system of a widespread forest tree (Populus alba) in the world.</title>
        <authorList>
            <person name="Liu Y.J."/>
            <person name="Jiang P.F."/>
            <person name="Han X.M."/>
            <person name="Li X.Y."/>
            <person name="Wang H.M."/>
            <person name="Wang Y.J."/>
            <person name="Wang X.X."/>
            <person name="Zeng Q.Y."/>
        </authorList>
    </citation>
    <scope>NUCLEOTIDE SEQUENCE [LARGE SCALE GENOMIC DNA]</scope>
    <source>
        <strain evidence="2">cv. PAL-ZL1</strain>
    </source>
</reference>
<proteinExistence type="predicted"/>
<gene>
    <name evidence="1" type="ORF">D5086_009693</name>
</gene>
<evidence type="ECO:0000313" key="2">
    <source>
        <dbReference type="Proteomes" id="UP000309997"/>
    </source>
</evidence>
<accession>A0ACC4C786</accession>